<reference evidence="1" key="1">
    <citation type="journal article" date="2021" name="Proc. Natl. Acad. Sci. U.S.A.">
        <title>A Catalog of Tens of Thousands of Viruses from Human Metagenomes Reveals Hidden Associations with Chronic Diseases.</title>
        <authorList>
            <person name="Tisza M.J."/>
            <person name="Buck C.B."/>
        </authorList>
    </citation>
    <scope>NUCLEOTIDE SEQUENCE</scope>
    <source>
        <strain evidence="1">CtAca11</strain>
    </source>
</reference>
<accession>A0A8S5Q869</accession>
<organism evidence="1">
    <name type="scientific">Myoviridae sp. ctAca11</name>
    <dbReference type="NCBI Taxonomy" id="2825043"/>
    <lineage>
        <taxon>Viruses</taxon>
        <taxon>Duplodnaviria</taxon>
        <taxon>Heunggongvirae</taxon>
        <taxon>Uroviricota</taxon>
        <taxon>Caudoviricetes</taxon>
    </lineage>
</organism>
<name>A0A8S5Q869_9CAUD</name>
<proteinExistence type="predicted"/>
<protein>
    <submittedName>
        <fullName evidence="1">Uncharacterized protein</fullName>
    </submittedName>
</protein>
<evidence type="ECO:0000313" key="1">
    <source>
        <dbReference type="EMBL" id="DAE14692.1"/>
    </source>
</evidence>
<dbReference type="EMBL" id="BK015590">
    <property type="protein sequence ID" value="DAE14692.1"/>
    <property type="molecule type" value="Genomic_DNA"/>
</dbReference>
<sequence length="93" mass="11143">MRHYYAVYNRHGIIYDASYNSFADWFANSFGVSTRDYTFRRFDTRAERDKWLDNQYDRYGRALAVKCTRALVEKKLGRDFIVTSDGRCFAPCW</sequence>